<organism evidence="1">
    <name type="scientific">Triticum aestivum</name>
    <name type="common">Wheat</name>
    <dbReference type="NCBI Taxonomy" id="4565"/>
    <lineage>
        <taxon>Eukaryota</taxon>
        <taxon>Viridiplantae</taxon>
        <taxon>Streptophyta</taxon>
        <taxon>Embryophyta</taxon>
        <taxon>Tracheophyta</taxon>
        <taxon>Spermatophyta</taxon>
        <taxon>Magnoliopsida</taxon>
        <taxon>Liliopsida</taxon>
        <taxon>Poales</taxon>
        <taxon>Poaceae</taxon>
        <taxon>BOP clade</taxon>
        <taxon>Pooideae</taxon>
        <taxon>Triticodae</taxon>
        <taxon>Triticeae</taxon>
        <taxon>Triticinae</taxon>
        <taxon>Triticum</taxon>
    </lineage>
</organism>
<dbReference type="Gramene" id="TraesARI3A03G01454550.1">
    <property type="protein sequence ID" value="TraesARI3A03G01454550.1"/>
    <property type="gene ID" value="TraesARI3A03G01454550"/>
</dbReference>
<dbReference type="Gramene" id="TraesPARA_EIv1.0_0836140.1">
    <property type="protein sequence ID" value="TraesPARA_EIv1.0_0836140.1.CDS"/>
    <property type="gene ID" value="TraesPARA_EIv1.0_0836140"/>
</dbReference>
<evidence type="ECO:0000313" key="2">
    <source>
        <dbReference type="Proteomes" id="UP000019116"/>
    </source>
</evidence>
<dbReference type="Gramene" id="TraesCLE_scaffold_013305_01G000100.1">
    <property type="protein sequence ID" value="TraesCLE_scaffold_013305_01G000100.1"/>
    <property type="gene ID" value="TraesCLE_scaffold_013305_01G000100"/>
</dbReference>
<dbReference type="Gramene" id="TraesLAC3A03G01377790.1">
    <property type="protein sequence ID" value="TraesLAC3A03G01377790.1"/>
    <property type="gene ID" value="TraesLAC3A03G01377790"/>
</dbReference>
<proteinExistence type="predicted"/>
<dbReference type="Gramene" id="TraesLDM3A03G01434420.1">
    <property type="protein sequence ID" value="TraesLDM3A03G01434420.1"/>
    <property type="gene ID" value="TraesLDM3A03G01434420"/>
</dbReference>
<dbReference type="Gramene" id="TraesCS3A03G0677200.1">
    <property type="protein sequence ID" value="TraesCS3A03G0677200.1.CDS"/>
    <property type="gene ID" value="TraesCS3A03G0677200"/>
</dbReference>
<name>A0A3B6EJY6_WHEAT</name>
<reference evidence="1" key="1">
    <citation type="submission" date="2018-08" db="EMBL/GenBank/DDBJ databases">
        <authorList>
            <person name="Rossello M."/>
        </authorList>
    </citation>
    <scope>NUCLEOTIDE SEQUENCE [LARGE SCALE GENOMIC DNA]</scope>
    <source>
        <strain evidence="1">cv. Chinese Spring</strain>
    </source>
</reference>
<dbReference type="Gramene" id="TraesNOR3A03G01454380.1">
    <property type="protein sequence ID" value="TraesNOR3A03G01454380.1"/>
    <property type="gene ID" value="TraesNOR3A03G01454380"/>
</dbReference>
<reference evidence="1" key="2">
    <citation type="submission" date="2018-10" db="UniProtKB">
        <authorList>
            <consortium name="EnsemblPlants"/>
        </authorList>
    </citation>
    <scope>IDENTIFICATION</scope>
</reference>
<dbReference type="EnsemblPlants" id="TraesCS3A02G267000.1">
    <property type="protein sequence ID" value="TraesCS3A02G267000.1"/>
    <property type="gene ID" value="TraesCS3A02G267000"/>
</dbReference>
<dbReference type="Gramene" id="TraesROB_scaffold_010348_01G000100.1">
    <property type="protein sequence ID" value="TraesROB_scaffold_010348_01G000100.1"/>
    <property type="gene ID" value="TraesROB_scaffold_010348_01G000100"/>
</dbReference>
<dbReference type="Gramene" id="TraesWEE_scaffold_026845_01G000100.1">
    <property type="protein sequence ID" value="TraesWEE_scaffold_026845_01G000100.1"/>
    <property type="gene ID" value="TraesWEE_scaffold_026845_01G000100"/>
</dbReference>
<dbReference type="AlphaFoldDB" id="A0A3B6EJY6"/>
<dbReference type="Gramene" id="TraesMAC3A03G01431410.1">
    <property type="protein sequence ID" value="TraesMAC3A03G01431410.1"/>
    <property type="gene ID" value="TraesMAC3A03G01431410"/>
</dbReference>
<dbReference type="Gramene" id="TraesJUL3A03G01445800.1">
    <property type="protein sequence ID" value="TraesJUL3A03G01445800.1"/>
    <property type="gene ID" value="TraesJUL3A03G01445800"/>
</dbReference>
<protein>
    <submittedName>
        <fullName evidence="1">Uncharacterized protein</fullName>
    </submittedName>
</protein>
<keyword evidence="2" id="KW-1185">Reference proteome</keyword>
<sequence>MPHVTRRLDIDTKSHLQPLHSTFDEVTPKHAQCTTKPRPTTTIDVRRSDAKALLVRIIRKLEYVSWLLDVVTTSYLRKLNKRASAQPIPKLMKKVNTQKMLDTILHHQQVFPHSLLHWDKLQPICHGPLAVGHEEVEQCSHRVLIATPHGHSAELDKVIEDPHP</sequence>
<dbReference type="OMA" id="EQCSHCV"/>
<dbReference type="Gramene" id="TraesSYM3A03G01455970.1">
    <property type="protein sequence ID" value="TraesSYM3A03G01455970.1"/>
    <property type="gene ID" value="TraesSYM3A03G01455970"/>
</dbReference>
<dbReference type="Gramene" id="TraesCS3A02G267000.1">
    <property type="protein sequence ID" value="TraesCS3A02G267000.1"/>
    <property type="gene ID" value="TraesCS3A02G267000"/>
</dbReference>
<dbReference type="Gramene" id="TraesRN3A0100695000.1">
    <property type="protein sequence ID" value="TraesRN3A0100695000.1"/>
    <property type="gene ID" value="TraesRN3A0100695000"/>
</dbReference>
<dbReference type="Gramene" id="TraesSTA3A03G01425170.1">
    <property type="protein sequence ID" value="TraesSTA3A03G01425170.1"/>
    <property type="gene ID" value="TraesSTA3A03G01425170"/>
</dbReference>
<accession>A0A3B6EJY6</accession>
<dbReference type="Proteomes" id="UP000019116">
    <property type="component" value="Chromosome 3A"/>
</dbReference>
<dbReference type="Gramene" id="TraesCAD_scaffold_009743_01G000100.1">
    <property type="protein sequence ID" value="TraesCAD_scaffold_009743_01G000100.1"/>
    <property type="gene ID" value="TraesCAD_scaffold_009743_01G000100"/>
</dbReference>
<evidence type="ECO:0000313" key="1">
    <source>
        <dbReference type="EnsemblPlants" id="TraesCS3A02G267000.1"/>
    </source>
</evidence>
<dbReference type="Gramene" id="TraesJAG3A03G01442410.1">
    <property type="protein sequence ID" value="TraesJAG3A03G01442410.1"/>
    <property type="gene ID" value="TraesJAG3A03G01442410"/>
</dbReference>